<dbReference type="SUPFAM" id="SSF57701">
    <property type="entry name" value="Zn2/Cys6 DNA-binding domain"/>
    <property type="match status" value="1"/>
</dbReference>
<dbReference type="PANTHER" id="PTHR37534">
    <property type="entry name" value="TRANSCRIPTIONAL ACTIVATOR PROTEIN UGA3"/>
    <property type="match status" value="1"/>
</dbReference>
<evidence type="ECO:0000313" key="5">
    <source>
        <dbReference type="Proteomes" id="UP000663846"/>
    </source>
</evidence>
<evidence type="ECO:0000256" key="1">
    <source>
        <dbReference type="ARBA" id="ARBA00004123"/>
    </source>
</evidence>
<dbReference type="GO" id="GO:0008270">
    <property type="term" value="F:zinc ion binding"/>
    <property type="evidence" value="ECO:0007669"/>
    <property type="project" value="InterPro"/>
</dbReference>
<dbReference type="PROSITE" id="PS50048">
    <property type="entry name" value="ZN2_CY6_FUNGAL_2"/>
    <property type="match status" value="1"/>
</dbReference>
<dbReference type="AlphaFoldDB" id="A0A8H3C324"/>
<name>A0A8H3C324_9AGAM</name>
<dbReference type="GO" id="GO:0000981">
    <property type="term" value="F:DNA-binding transcription factor activity, RNA polymerase II-specific"/>
    <property type="evidence" value="ECO:0007669"/>
    <property type="project" value="InterPro"/>
</dbReference>
<dbReference type="GO" id="GO:0005634">
    <property type="term" value="C:nucleus"/>
    <property type="evidence" value="ECO:0007669"/>
    <property type="project" value="UniProtKB-SubCell"/>
</dbReference>
<dbReference type="SMART" id="SM00066">
    <property type="entry name" value="GAL4"/>
    <property type="match status" value="1"/>
</dbReference>
<keyword evidence="2" id="KW-0539">Nucleus</keyword>
<reference evidence="4" key="1">
    <citation type="submission" date="2021-01" db="EMBL/GenBank/DDBJ databases">
        <authorList>
            <person name="Kaushik A."/>
        </authorList>
    </citation>
    <scope>NUCLEOTIDE SEQUENCE</scope>
    <source>
        <strain evidence="4">AG1-1C</strain>
    </source>
</reference>
<dbReference type="InterPro" id="IPR021858">
    <property type="entry name" value="Fun_TF"/>
</dbReference>
<dbReference type="Pfam" id="PF00172">
    <property type="entry name" value="Zn_clus"/>
    <property type="match status" value="1"/>
</dbReference>
<evidence type="ECO:0000256" key="2">
    <source>
        <dbReference type="ARBA" id="ARBA00023242"/>
    </source>
</evidence>
<proteinExistence type="predicted"/>
<dbReference type="EMBL" id="CAJMWS010001084">
    <property type="protein sequence ID" value="CAE6472870.1"/>
    <property type="molecule type" value="Genomic_DNA"/>
</dbReference>
<feature type="domain" description="Zn(2)-C6 fungal-type" evidence="3">
    <location>
        <begin position="12"/>
        <end position="40"/>
    </location>
</feature>
<evidence type="ECO:0000313" key="4">
    <source>
        <dbReference type="EMBL" id="CAE6472870.1"/>
    </source>
</evidence>
<comment type="subcellular location">
    <subcellularLocation>
        <location evidence="1">Nucleus</location>
    </subcellularLocation>
</comment>
<dbReference type="CDD" id="cd00067">
    <property type="entry name" value="GAL4"/>
    <property type="match status" value="1"/>
</dbReference>
<dbReference type="InterPro" id="IPR036864">
    <property type="entry name" value="Zn2-C6_fun-type_DNA-bd_sf"/>
</dbReference>
<gene>
    <name evidence="4" type="ORF">RDB_LOCUS179029</name>
</gene>
<dbReference type="Proteomes" id="UP000663846">
    <property type="component" value="Unassembled WGS sequence"/>
</dbReference>
<protein>
    <recommendedName>
        <fullName evidence="3">Zn(2)-C6 fungal-type domain-containing protein</fullName>
    </recommendedName>
</protein>
<dbReference type="PROSITE" id="PS00463">
    <property type="entry name" value="ZN2_CY6_FUNGAL_1"/>
    <property type="match status" value="1"/>
</dbReference>
<dbReference type="PANTHER" id="PTHR37534:SF46">
    <property type="entry name" value="ZN(II)2CYS6 TRANSCRIPTION FACTOR (EUROFUNG)"/>
    <property type="match status" value="1"/>
</dbReference>
<dbReference type="Pfam" id="PF11951">
    <property type="entry name" value="Fungal_trans_2"/>
    <property type="match status" value="1"/>
</dbReference>
<comment type="caution">
    <text evidence="4">The sequence shown here is derived from an EMBL/GenBank/DDBJ whole genome shotgun (WGS) entry which is preliminary data.</text>
</comment>
<dbReference type="InterPro" id="IPR001138">
    <property type="entry name" value="Zn2Cys6_DnaBD"/>
</dbReference>
<accession>A0A8H3C324</accession>
<dbReference type="Gene3D" id="4.10.240.10">
    <property type="entry name" value="Zn(2)-C6 fungal-type DNA-binding domain"/>
    <property type="match status" value="1"/>
</dbReference>
<sequence>MSNPVIRRSTTGCLTCKRRKKKCDEKRPRCERCLAGDFDCLGYGHLIEGGSPNTSRNGADIPVPPSEAIVPPSTQGNVYPSVMELDHSPNGAFLPLVNYIGSQIKSSTAFLVNFSERSPSIPKSPQLDSVERENMVDLVVSQYLRIANQAPFRPFPFAFDKAMANRARSSNLILKTMYIGARIVQALLDDTSPHLFVGWIDNFHRQISGTQPSAPETDVNSLADRLSALHDLAFYAFMLLNSPTGYSLLRQGVPIFLQLAAQSPQVWANDCTISISHALSPVRHEMSRFVLADTISSLAFGTAPLLNYDTTVHQDELSHGKYGFLEMVYSCPILFLVLIARTNSTRIARLMNQGSPSLADIQELEEHVQSWSPILDYTEKPPESIARLAIQECWRQATLIYAYMGMCGVNSTNDRIQPLVSQVAQLAETVEAGSPLETHLFIPCLVAGAAARKEKHRAVFRKKMLASQSIGARLLRGADFVVVLDHLWHGAAVEGSPVTWEDYVTSRYATVPVDT</sequence>
<organism evidence="4 5">
    <name type="scientific">Rhizoctonia solani</name>
    <dbReference type="NCBI Taxonomy" id="456999"/>
    <lineage>
        <taxon>Eukaryota</taxon>
        <taxon>Fungi</taxon>
        <taxon>Dikarya</taxon>
        <taxon>Basidiomycota</taxon>
        <taxon>Agaricomycotina</taxon>
        <taxon>Agaricomycetes</taxon>
        <taxon>Cantharellales</taxon>
        <taxon>Ceratobasidiaceae</taxon>
        <taxon>Rhizoctonia</taxon>
    </lineage>
</organism>
<evidence type="ECO:0000259" key="3">
    <source>
        <dbReference type="PROSITE" id="PS50048"/>
    </source>
</evidence>